<reference evidence="9" key="1">
    <citation type="journal article" date="2016" name="Gigascience">
        <title>De novo construction of an expanded transcriptome assembly for the western tarnished plant bug, Lygus hesperus.</title>
        <authorList>
            <person name="Tassone E.E."/>
            <person name="Geib S.M."/>
            <person name="Hall B."/>
            <person name="Fabrick J.A."/>
            <person name="Brent C.S."/>
            <person name="Hull J.J."/>
        </authorList>
    </citation>
    <scope>NUCLEOTIDE SEQUENCE</scope>
</reference>
<evidence type="ECO:0000313" key="9">
    <source>
        <dbReference type="EMBL" id="JAQ03913.1"/>
    </source>
</evidence>
<dbReference type="GO" id="GO:0034394">
    <property type="term" value="P:protein localization to cell surface"/>
    <property type="evidence" value="ECO:0007669"/>
    <property type="project" value="TreeGrafter"/>
</dbReference>
<dbReference type="EMBL" id="GDHC01014716">
    <property type="protein sequence ID" value="JAQ03913.1"/>
    <property type="molecule type" value="Transcribed_RNA"/>
</dbReference>
<organism evidence="9">
    <name type="scientific">Lygus hesperus</name>
    <name type="common">Western plant bug</name>
    <dbReference type="NCBI Taxonomy" id="30085"/>
    <lineage>
        <taxon>Eukaryota</taxon>
        <taxon>Metazoa</taxon>
        <taxon>Ecdysozoa</taxon>
        <taxon>Arthropoda</taxon>
        <taxon>Hexapoda</taxon>
        <taxon>Insecta</taxon>
        <taxon>Pterygota</taxon>
        <taxon>Neoptera</taxon>
        <taxon>Paraneoptera</taxon>
        <taxon>Hemiptera</taxon>
        <taxon>Heteroptera</taxon>
        <taxon>Panheteroptera</taxon>
        <taxon>Cimicomorpha</taxon>
        <taxon>Miridae</taxon>
        <taxon>Mirini</taxon>
        <taxon>Lygus</taxon>
    </lineage>
</organism>
<keyword evidence="5 7" id="KW-1133">Transmembrane helix</keyword>
<dbReference type="Pfam" id="PF15361">
    <property type="entry name" value="RIC3"/>
    <property type="match status" value="1"/>
</dbReference>
<protein>
    <recommendedName>
        <fullName evidence="8">Resistance to inhibitors of cholinesterase protein 3 N-terminal domain-containing protein</fullName>
    </recommendedName>
</protein>
<dbReference type="InterPro" id="IPR026160">
    <property type="entry name" value="Ric3"/>
</dbReference>
<feature type="domain" description="Resistance to inhibitors of cholinesterase protein 3 N-terminal" evidence="8">
    <location>
        <begin position="39"/>
        <end position="128"/>
    </location>
</feature>
<proteinExistence type="inferred from homology"/>
<dbReference type="InterPro" id="IPR032763">
    <property type="entry name" value="RIC3_N"/>
</dbReference>
<evidence type="ECO:0000256" key="4">
    <source>
        <dbReference type="ARBA" id="ARBA00022824"/>
    </source>
</evidence>
<dbReference type="GO" id="GO:0045202">
    <property type="term" value="C:synapse"/>
    <property type="evidence" value="ECO:0007669"/>
    <property type="project" value="GOC"/>
</dbReference>
<dbReference type="AlphaFoldDB" id="A0A146L692"/>
<keyword evidence="6 7" id="KW-0472">Membrane</keyword>
<evidence type="ECO:0000256" key="5">
    <source>
        <dbReference type="ARBA" id="ARBA00022989"/>
    </source>
</evidence>
<evidence type="ECO:0000256" key="6">
    <source>
        <dbReference type="ARBA" id="ARBA00023136"/>
    </source>
</evidence>
<feature type="non-terminal residue" evidence="9">
    <location>
        <position position="165"/>
    </location>
</feature>
<dbReference type="PANTHER" id="PTHR21723">
    <property type="entry name" value="RESISTANCE TO INHIBITORS OF CHOLINESTERASE PROTEIN 3 RIC3"/>
    <property type="match status" value="1"/>
</dbReference>
<feature type="non-terminal residue" evidence="9">
    <location>
        <position position="1"/>
    </location>
</feature>
<sequence>FCLKYQFGISPSRLGISHRVTINLSPTYVKQERPSHIRPEMLHPALRERGSAIVQPYQPPTKSGHPKFVDGRPGPVPGVRPPMGGAGHMVHSPKGSNSMGVIMPIYTVGIVIFFSYTLMKLLFKKKPEGAGAPLYPPVEPSITFRKEVFESQKAKPQQGPLIVNA</sequence>
<accession>A0A146L692</accession>
<keyword evidence="4" id="KW-0256">Endoplasmic reticulum</keyword>
<gene>
    <name evidence="9" type="ORF">g.2007</name>
</gene>
<evidence type="ECO:0000256" key="1">
    <source>
        <dbReference type="ARBA" id="ARBA00004586"/>
    </source>
</evidence>
<name>A0A146L692_LYGHE</name>
<dbReference type="GO" id="GO:0043025">
    <property type="term" value="C:neuronal cell body"/>
    <property type="evidence" value="ECO:0007669"/>
    <property type="project" value="TreeGrafter"/>
</dbReference>
<keyword evidence="3 7" id="KW-0812">Transmembrane</keyword>
<evidence type="ECO:0000256" key="2">
    <source>
        <dbReference type="ARBA" id="ARBA00008538"/>
    </source>
</evidence>
<dbReference type="PANTHER" id="PTHR21723:SF3">
    <property type="entry name" value="PROTEIN RIC-3"/>
    <property type="match status" value="1"/>
</dbReference>
<feature type="transmembrane region" description="Helical" evidence="7">
    <location>
        <begin position="99"/>
        <end position="119"/>
    </location>
</feature>
<comment type="similarity">
    <text evidence="2">Belongs to the ric-3 family.</text>
</comment>
<dbReference type="GO" id="GO:0007271">
    <property type="term" value="P:synaptic transmission, cholinergic"/>
    <property type="evidence" value="ECO:0007669"/>
    <property type="project" value="TreeGrafter"/>
</dbReference>
<comment type="subcellular location">
    <subcellularLocation>
        <location evidence="1">Endoplasmic reticulum membrane</location>
    </subcellularLocation>
</comment>
<dbReference type="GO" id="GO:0043005">
    <property type="term" value="C:neuron projection"/>
    <property type="evidence" value="ECO:0007669"/>
    <property type="project" value="TreeGrafter"/>
</dbReference>
<evidence type="ECO:0000259" key="8">
    <source>
        <dbReference type="Pfam" id="PF15361"/>
    </source>
</evidence>
<evidence type="ECO:0000256" key="3">
    <source>
        <dbReference type="ARBA" id="ARBA00022692"/>
    </source>
</evidence>
<evidence type="ECO:0000256" key="7">
    <source>
        <dbReference type="SAM" id="Phobius"/>
    </source>
</evidence>
<dbReference type="GO" id="GO:0005789">
    <property type="term" value="C:endoplasmic reticulum membrane"/>
    <property type="evidence" value="ECO:0007669"/>
    <property type="project" value="UniProtKB-SubCell"/>
</dbReference>